<feature type="domain" description="Cation/H+ exchanger transmembrane" evidence="9">
    <location>
        <begin position="24"/>
        <end position="411"/>
    </location>
</feature>
<keyword evidence="4 8" id="KW-1133">Transmembrane helix</keyword>
<feature type="transmembrane region" description="Helical" evidence="8">
    <location>
        <begin position="214"/>
        <end position="238"/>
    </location>
</feature>
<evidence type="ECO:0000256" key="4">
    <source>
        <dbReference type="ARBA" id="ARBA00022989"/>
    </source>
</evidence>
<dbReference type="GO" id="GO:1902600">
    <property type="term" value="P:proton transmembrane transport"/>
    <property type="evidence" value="ECO:0007669"/>
    <property type="project" value="InterPro"/>
</dbReference>
<evidence type="ECO:0000256" key="6">
    <source>
        <dbReference type="ARBA" id="ARBA00023136"/>
    </source>
</evidence>
<feature type="transmembrane region" description="Helical" evidence="8">
    <location>
        <begin position="179"/>
        <end position="202"/>
    </location>
</feature>
<keyword evidence="2" id="KW-0813">Transport</keyword>
<dbReference type="Pfam" id="PF00999">
    <property type="entry name" value="Na_H_Exchanger"/>
    <property type="match status" value="1"/>
</dbReference>
<sequence>MTDTHKHAEWIVTVAIGDVALVLAVGTLFVLLARRVKQPAVIGEITAGICLGPSLLGLFPGDLPQRLFPTDVRPYLNVVAQIGLLLFMFIIGWEFDYASMKGRRRDVGTIWISAAALPVAMGMGLAVLLHGSNDVVNGKSVRMVDFALYLGIAMSIAAFPVLARIITDHRLQLTRVGTLALALAALDDILAWSMLAIVVALVTATGTGGFLGVLGWGAVYILVMLVIGRPLLAAVAAAHQRGHAYPKPCHASGTLCSAYVTSEIGLHAIFGAFVFGLVMPRGPQQEMFHNAAMVPLEHISKLLLPLFFVVSGLSVDLTAMTADGLIQMCVIICVAITGQLGGVLLPARVTAMSRHDSTILGLLMNTRGLTELVILHVGRSLALLSVELFTAMVMMALVTTGMTSPFLTMMLRRTKPHSEARCHRRPRPGSRTAERAESLLPPGTPTDRPARPAARPHLAAPRGRDAAPRGPRPRFGDTE</sequence>
<feature type="region of interest" description="Disordered" evidence="7">
    <location>
        <begin position="415"/>
        <end position="479"/>
    </location>
</feature>
<evidence type="ECO:0000256" key="1">
    <source>
        <dbReference type="ARBA" id="ARBA00004141"/>
    </source>
</evidence>
<dbReference type="AlphaFoldDB" id="A3R4S8"/>
<dbReference type="GO" id="GO:0016020">
    <property type="term" value="C:membrane"/>
    <property type="evidence" value="ECO:0007669"/>
    <property type="project" value="UniProtKB-SubCell"/>
</dbReference>
<dbReference type="GO" id="GO:0015297">
    <property type="term" value="F:antiporter activity"/>
    <property type="evidence" value="ECO:0007669"/>
    <property type="project" value="InterPro"/>
</dbReference>
<reference evidence="10" key="1">
    <citation type="journal article" date="2007" name="Antimicrob. Agents Chemother.">
        <title>Cloning and characterization of the pyrrolomycin biosynthetic gene clusters from Actinosporangium vitaminophilum ATCC 31673 and Streptomyces sp. strain UC 11065.</title>
        <authorList>
            <person name="Zhang X."/>
            <person name="Parry R.J."/>
        </authorList>
    </citation>
    <scope>NUCLEOTIDE SEQUENCE</scope>
    <source>
        <strain evidence="10">UC 11065</strain>
    </source>
</reference>
<protein>
    <submittedName>
        <fullName evidence="10">Membrane antiporter</fullName>
    </submittedName>
</protein>
<dbReference type="PANTHER" id="PTHR32468">
    <property type="entry name" value="CATION/H + ANTIPORTER"/>
    <property type="match status" value="1"/>
</dbReference>
<dbReference type="EMBL" id="EF140902">
    <property type="protein sequence ID" value="ABO15873.1"/>
    <property type="molecule type" value="Genomic_DNA"/>
</dbReference>
<evidence type="ECO:0000256" key="8">
    <source>
        <dbReference type="SAM" id="Phobius"/>
    </source>
</evidence>
<dbReference type="InterPro" id="IPR050794">
    <property type="entry name" value="CPA2_transporter"/>
</dbReference>
<name>A3R4S8_9ACTN</name>
<organism evidence="10">
    <name type="scientific">Streptomyces sp. UC 11065</name>
    <dbReference type="NCBI Taxonomy" id="428401"/>
    <lineage>
        <taxon>Bacteria</taxon>
        <taxon>Bacillati</taxon>
        <taxon>Actinomycetota</taxon>
        <taxon>Actinomycetes</taxon>
        <taxon>Kitasatosporales</taxon>
        <taxon>Streptomycetaceae</taxon>
        <taxon>Streptomyces</taxon>
    </lineage>
</organism>
<keyword evidence="3 8" id="KW-0812">Transmembrane</keyword>
<feature type="transmembrane region" description="Helical" evidence="8">
    <location>
        <begin position="389"/>
        <end position="411"/>
    </location>
</feature>
<evidence type="ECO:0000256" key="5">
    <source>
        <dbReference type="ARBA" id="ARBA00023065"/>
    </source>
</evidence>
<feature type="transmembrane region" description="Helical" evidence="8">
    <location>
        <begin position="40"/>
        <end position="59"/>
    </location>
</feature>
<dbReference type="InterPro" id="IPR038770">
    <property type="entry name" value="Na+/solute_symporter_sf"/>
</dbReference>
<feature type="transmembrane region" description="Helical" evidence="8">
    <location>
        <begin position="79"/>
        <end position="98"/>
    </location>
</feature>
<keyword evidence="5" id="KW-0406">Ion transport</keyword>
<feature type="compositionally biased region" description="Low complexity" evidence="7">
    <location>
        <begin position="445"/>
        <end position="461"/>
    </location>
</feature>
<evidence type="ECO:0000256" key="3">
    <source>
        <dbReference type="ARBA" id="ARBA00022692"/>
    </source>
</evidence>
<proteinExistence type="predicted"/>
<gene>
    <name evidence="10" type="primary">dox6</name>
</gene>
<dbReference type="PANTHER" id="PTHR32468:SF0">
    <property type="entry name" value="K(+)_H(+) ANTIPORTER 1"/>
    <property type="match status" value="1"/>
</dbReference>
<evidence type="ECO:0000259" key="9">
    <source>
        <dbReference type="Pfam" id="PF00999"/>
    </source>
</evidence>
<evidence type="ECO:0000256" key="7">
    <source>
        <dbReference type="SAM" id="MobiDB-lite"/>
    </source>
</evidence>
<evidence type="ECO:0000256" key="2">
    <source>
        <dbReference type="ARBA" id="ARBA00022448"/>
    </source>
</evidence>
<feature type="transmembrane region" description="Helical" evidence="8">
    <location>
        <begin position="325"/>
        <end position="347"/>
    </location>
</feature>
<dbReference type="InterPro" id="IPR006153">
    <property type="entry name" value="Cation/H_exchanger_TM"/>
</dbReference>
<feature type="transmembrane region" description="Helical" evidence="8">
    <location>
        <begin position="146"/>
        <end position="167"/>
    </location>
</feature>
<comment type="subcellular location">
    <subcellularLocation>
        <location evidence="1">Membrane</location>
        <topology evidence="1">Multi-pass membrane protein</topology>
    </subcellularLocation>
</comment>
<feature type="transmembrane region" description="Helical" evidence="8">
    <location>
        <begin position="12"/>
        <end position="33"/>
    </location>
</feature>
<accession>A3R4S8</accession>
<dbReference type="Gene3D" id="1.20.1530.20">
    <property type="match status" value="1"/>
</dbReference>
<keyword evidence="6 8" id="KW-0472">Membrane</keyword>
<evidence type="ECO:0000313" key="10">
    <source>
        <dbReference type="EMBL" id="ABO15873.1"/>
    </source>
</evidence>
<feature type="transmembrane region" description="Helical" evidence="8">
    <location>
        <begin position="110"/>
        <end position="131"/>
    </location>
</feature>